<evidence type="ECO:0000256" key="2">
    <source>
        <dbReference type="SAM" id="Phobius"/>
    </source>
</evidence>
<protein>
    <submittedName>
        <fullName evidence="3">Uncharacterized protein</fullName>
    </submittedName>
</protein>
<reference evidence="3" key="1">
    <citation type="submission" date="2020-05" db="EMBL/GenBank/DDBJ databases">
        <title>Mycena genomes resolve the evolution of fungal bioluminescence.</title>
        <authorList>
            <person name="Tsai I.J."/>
        </authorList>
    </citation>
    <scope>NUCLEOTIDE SEQUENCE</scope>
    <source>
        <strain evidence="3">160909Yilan</strain>
    </source>
</reference>
<proteinExistence type="predicted"/>
<feature type="compositionally biased region" description="Basic residues" evidence="1">
    <location>
        <begin position="165"/>
        <end position="174"/>
    </location>
</feature>
<accession>A0A8H6ZFQ7</accession>
<comment type="caution">
    <text evidence="3">The sequence shown here is derived from an EMBL/GenBank/DDBJ whole genome shotgun (WGS) entry which is preliminary data.</text>
</comment>
<feature type="transmembrane region" description="Helical" evidence="2">
    <location>
        <begin position="12"/>
        <end position="30"/>
    </location>
</feature>
<keyword evidence="2" id="KW-0812">Transmembrane</keyword>
<feature type="region of interest" description="Disordered" evidence="1">
    <location>
        <begin position="150"/>
        <end position="174"/>
    </location>
</feature>
<keyword evidence="2" id="KW-1133">Transmembrane helix</keyword>
<keyword evidence="2" id="KW-0472">Membrane</keyword>
<sequence>MAPALFSSVYEYIFGGVVGVVALAILLLCVRARIAERNRPRVFYFDELTEKPILYDIHLDLETGLGNGDESGVWGEIMPVSLHPIDPSPPLTTPPPKNAASIDPPMSALSTVAVMIAMPSPTVQPSQHDPNDDLDDDVILPYVEFGAADVEVPREIPQSSPTIKSKNKRRSRAA</sequence>
<name>A0A8H6ZFQ7_9AGAR</name>
<gene>
    <name evidence="3" type="ORF">MSAN_00240300</name>
</gene>
<dbReference type="EMBL" id="JACAZH010000001">
    <property type="protein sequence ID" value="KAF7378158.1"/>
    <property type="molecule type" value="Genomic_DNA"/>
</dbReference>
<evidence type="ECO:0000313" key="3">
    <source>
        <dbReference type="EMBL" id="KAF7378158.1"/>
    </source>
</evidence>
<organism evidence="3 4">
    <name type="scientific">Mycena sanguinolenta</name>
    <dbReference type="NCBI Taxonomy" id="230812"/>
    <lineage>
        <taxon>Eukaryota</taxon>
        <taxon>Fungi</taxon>
        <taxon>Dikarya</taxon>
        <taxon>Basidiomycota</taxon>
        <taxon>Agaricomycotina</taxon>
        <taxon>Agaricomycetes</taxon>
        <taxon>Agaricomycetidae</taxon>
        <taxon>Agaricales</taxon>
        <taxon>Marasmiineae</taxon>
        <taxon>Mycenaceae</taxon>
        <taxon>Mycena</taxon>
    </lineage>
</organism>
<keyword evidence="4" id="KW-1185">Reference proteome</keyword>
<evidence type="ECO:0000313" key="4">
    <source>
        <dbReference type="Proteomes" id="UP000623467"/>
    </source>
</evidence>
<dbReference type="OrthoDB" id="3046735at2759"/>
<dbReference type="Proteomes" id="UP000623467">
    <property type="component" value="Unassembled WGS sequence"/>
</dbReference>
<evidence type="ECO:0000256" key="1">
    <source>
        <dbReference type="SAM" id="MobiDB-lite"/>
    </source>
</evidence>
<dbReference type="AlphaFoldDB" id="A0A8H6ZFQ7"/>